<feature type="region of interest" description="Disordered" evidence="1">
    <location>
        <begin position="75"/>
        <end position="123"/>
    </location>
</feature>
<dbReference type="AlphaFoldDB" id="A0AAV7PK50"/>
<organism evidence="2 3">
    <name type="scientific">Pleurodeles waltl</name>
    <name type="common">Iberian ribbed newt</name>
    <dbReference type="NCBI Taxonomy" id="8319"/>
    <lineage>
        <taxon>Eukaryota</taxon>
        <taxon>Metazoa</taxon>
        <taxon>Chordata</taxon>
        <taxon>Craniata</taxon>
        <taxon>Vertebrata</taxon>
        <taxon>Euteleostomi</taxon>
        <taxon>Amphibia</taxon>
        <taxon>Batrachia</taxon>
        <taxon>Caudata</taxon>
        <taxon>Salamandroidea</taxon>
        <taxon>Salamandridae</taxon>
        <taxon>Pleurodelinae</taxon>
        <taxon>Pleurodeles</taxon>
    </lineage>
</organism>
<comment type="caution">
    <text evidence="2">The sequence shown here is derived from an EMBL/GenBank/DDBJ whole genome shotgun (WGS) entry which is preliminary data.</text>
</comment>
<feature type="compositionally biased region" description="Basic and acidic residues" evidence="1">
    <location>
        <begin position="105"/>
        <end position="123"/>
    </location>
</feature>
<sequence>MRTPHTVTERLYRASEGWAVMRPVHSDTDDPNEREKRTGNATCTVCACAEGRPAPGCCRWGAEPWTFPSVYWDRIGPRQEPGNVQDLRQRGRSLLPPISPSQHVQRREERLQQPERGRRAGVQ</sequence>
<keyword evidence="3" id="KW-1185">Reference proteome</keyword>
<proteinExistence type="predicted"/>
<reference evidence="2" key="1">
    <citation type="journal article" date="2022" name="bioRxiv">
        <title>Sequencing and chromosome-scale assembly of the giantPleurodeles waltlgenome.</title>
        <authorList>
            <person name="Brown T."/>
            <person name="Elewa A."/>
            <person name="Iarovenko S."/>
            <person name="Subramanian E."/>
            <person name="Araus A.J."/>
            <person name="Petzold A."/>
            <person name="Susuki M."/>
            <person name="Suzuki K.-i.T."/>
            <person name="Hayashi T."/>
            <person name="Toyoda A."/>
            <person name="Oliveira C."/>
            <person name="Osipova E."/>
            <person name="Leigh N.D."/>
            <person name="Simon A."/>
            <person name="Yun M.H."/>
        </authorList>
    </citation>
    <scope>NUCLEOTIDE SEQUENCE</scope>
    <source>
        <strain evidence="2">20211129_DDA</strain>
        <tissue evidence="2">Liver</tissue>
    </source>
</reference>
<gene>
    <name evidence="2" type="ORF">NDU88_005879</name>
</gene>
<dbReference type="Proteomes" id="UP001066276">
    <property type="component" value="Chromosome 7"/>
</dbReference>
<evidence type="ECO:0000313" key="3">
    <source>
        <dbReference type="Proteomes" id="UP001066276"/>
    </source>
</evidence>
<accession>A0AAV7PK50</accession>
<protein>
    <submittedName>
        <fullName evidence="2">Uncharacterized protein</fullName>
    </submittedName>
</protein>
<evidence type="ECO:0000256" key="1">
    <source>
        <dbReference type="SAM" id="MobiDB-lite"/>
    </source>
</evidence>
<name>A0AAV7PK50_PLEWA</name>
<dbReference type="EMBL" id="JANPWB010000011">
    <property type="protein sequence ID" value="KAJ1127480.1"/>
    <property type="molecule type" value="Genomic_DNA"/>
</dbReference>
<evidence type="ECO:0000313" key="2">
    <source>
        <dbReference type="EMBL" id="KAJ1127480.1"/>
    </source>
</evidence>